<dbReference type="Gene3D" id="3.40.50.720">
    <property type="entry name" value="NAD(P)-binding Rossmann-like Domain"/>
    <property type="match status" value="1"/>
</dbReference>
<dbReference type="PANTHER" id="PTHR42940:SF8">
    <property type="entry name" value="VACUOLAR PROTEIN SORTING-ASSOCIATED PROTEIN 11"/>
    <property type="match status" value="1"/>
</dbReference>
<evidence type="ECO:0000313" key="9">
    <source>
        <dbReference type="Proteomes" id="UP000230605"/>
    </source>
</evidence>
<comment type="caution">
    <text evidence="8">The sequence shown here is derived from an EMBL/GenBank/DDBJ whole genome shotgun (WGS) entry which is preliminary data.</text>
</comment>
<proteinExistence type="inferred from homology"/>
<dbReference type="InterPro" id="IPR013149">
    <property type="entry name" value="ADH-like_C"/>
</dbReference>
<feature type="domain" description="Enoyl reductase (ER)" evidence="7">
    <location>
        <begin position="85"/>
        <end position="426"/>
    </location>
</feature>
<dbReference type="InterPro" id="IPR013154">
    <property type="entry name" value="ADH-like_N"/>
</dbReference>
<comment type="similarity">
    <text evidence="2">Belongs to the zinc-containing alcohol dehydrogenase family.</text>
</comment>
<dbReference type="Gene3D" id="3.90.180.10">
    <property type="entry name" value="Medium-chain alcohol dehydrogenases, catalytic domain"/>
    <property type="match status" value="1"/>
</dbReference>
<reference evidence="8 9" key="1">
    <citation type="submission" date="2015-10" db="EMBL/GenBank/DDBJ databases">
        <title>The cercosporin biosynthetic gene cluster was horizontally transferred to several fungal lineages and shown to be expanded in Cercospora beticola based on microsynteny with recipient genomes.</title>
        <authorList>
            <person name="De Jonge R."/>
            <person name="Ebert M.K."/>
            <person name="Suttle J.C."/>
            <person name="Jurick Ii W.M."/>
            <person name="Secor G.A."/>
            <person name="Thomma B.P."/>
            <person name="Van De Peer Y."/>
            <person name="Bolton M.D."/>
        </authorList>
    </citation>
    <scope>NUCLEOTIDE SEQUENCE [LARGE SCALE GENOMIC DNA]</scope>
    <source>
        <strain evidence="8 9">09-40</strain>
    </source>
</reference>
<dbReference type="SUPFAM" id="SSF50129">
    <property type="entry name" value="GroES-like"/>
    <property type="match status" value="1"/>
</dbReference>
<evidence type="ECO:0000259" key="7">
    <source>
        <dbReference type="SMART" id="SM00829"/>
    </source>
</evidence>
<name>A0A2G5HDW9_CERBT</name>
<gene>
    <name evidence="8" type="ORF">CB0940_11261</name>
</gene>
<dbReference type="EMBL" id="LKMD01000107">
    <property type="protein sequence ID" value="PIA90737.1"/>
    <property type="molecule type" value="Genomic_DNA"/>
</dbReference>
<dbReference type="SUPFAM" id="SSF51735">
    <property type="entry name" value="NAD(P)-binding Rossmann-fold domains"/>
    <property type="match status" value="1"/>
</dbReference>
<dbReference type="InterPro" id="IPR011032">
    <property type="entry name" value="GroES-like_sf"/>
</dbReference>
<keyword evidence="3" id="KW-0479">Metal-binding</keyword>
<accession>A0A2G5HDW9</accession>
<dbReference type="InterPro" id="IPR020843">
    <property type="entry name" value="ER"/>
</dbReference>
<dbReference type="Pfam" id="PF08240">
    <property type="entry name" value="ADH_N"/>
    <property type="match status" value="1"/>
</dbReference>
<dbReference type="Pfam" id="PF00107">
    <property type="entry name" value="ADH_zinc_N"/>
    <property type="match status" value="1"/>
</dbReference>
<comment type="cofactor">
    <cofactor evidence="1">
        <name>Zn(2+)</name>
        <dbReference type="ChEBI" id="CHEBI:29105"/>
    </cofactor>
</comment>
<evidence type="ECO:0000256" key="4">
    <source>
        <dbReference type="ARBA" id="ARBA00022833"/>
    </source>
</evidence>
<evidence type="ECO:0000256" key="1">
    <source>
        <dbReference type="ARBA" id="ARBA00001947"/>
    </source>
</evidence>
<protein>
    <submittedName>
        <fullName evidence="8">Alcohol dehydrogenase</fullName>
    </submittedName>
</protein>
<dbReference type="GO" id="GO:0046872">
    <property type="term" value="F:metal ion binding"/>
    <property type="evidence" value="ECO:0007669"/>
    <property type="project" value="UniProtKB-KW"/>
</dbReference>
<evidence type="ECO:0000256" key="6">
    <source>
        <dbReference type="ARBA" id="ARBA00023027"/>
    </source>
</evidence>
<keyword evidence="6" id="KW-0520">NAD</keyword>
<dbReference type="OrthoDB" id="256333at2759"/>
<dbReference type="Proteomes" id="UP000230605">
    <property type="component" value="Chromosome 9"/>
</dbReference>
<dbReference type="SMART" id="SM00829">
    <property type="entry name" value="PKS_ER"/>
    <property type="match status" value="1"/>
</dbReference>
<sequence length="443" mass="47458">MLNDVTHIFMRNTTFGAPLLVVDLCTRTWKFSTILLSKDLLQTQIIKVQFANQHLPLRVNPSKTATNQPSAAANMSEPNIPQKMKAIQVVEYKKPYEIREVDVPSNLSDHDLLVKVAVASNCHTDSMVSQGIFGAPLPQTASHEGGGKVVKVGSEASKKGFKVGDRVMVGLPLHPCGSCGDCLGPENQQQYCTKIEGHVGVTTNGCFADYVKADSRNTTKLPDEVSFMSAAPLACAGRTVWRSVLKSGLKSGEWICFVGSGGGLGHLGVQFAKALGLKVIGVDARDEGLELTKHYGADVVVDARKGKDSVVKEVQAVSKGQGADASVTLSDHKDAAGIACAATKMHGTMVQIAQPDNIEIPFPEIIFRDIRIIGSLISSAEESKGMLDVIAKHGVTVTTEKFYGLESIFDLVKLVHGGKLKGKAIIVVDNEQIEHEKSIGAKF</sequence>
<evidence type="ECO:0000256" key="2">
    <source>
        <dbReference type="ARBA" id="ARBA00008072"/>
    </source>
</evidence>
<dbReference type="InterPro" id="IPR036291">
    <property type="entry name" value="NAD(P)-bd_dom_sf"/>
</dbReference>
<dbReference type="GO" id="GO:0004022">
    <property type="term" value="F:alcohol dehydrogenase (NAD+) activity"/>
    <property type="evidence" value="ECO:0007669"/>
    <property type="project" value="TreeGrafter"/>
</dbReference>
<evidence type="ECO:0000256" key="5">
    <source>
        <dbReference type="ARBA" id="ARBA00023002"/>
    </source>
</evidence>
<evidence type="ECO:0000313" key="8">
    <source>
        <dbReference type="EMBL" id="PIA90737.1"/>
    </source>
</evidence>
<keyword evidence="4" id="KW-0862">Zinc</keyword>
<organism evidence="8 9">
    <name type="scientific">Cercospora beticola</name>
    <name type="common">Sugarbeet leaf spot fungus</name>
    <dbReference type="NCBI Taxonomy" id="122368"/>
    <lineage>
        <taxon>Eukaryota</taxon>
        <taxon>Fungi</taxon>
        <taxon>Dikarya</taxon>
        <taxon>Ascomycota</taxon>
        <taxon>Pezizomycotina</taxon>
        <taxon>Dothideomycetes</taxon>
        <taxon>Dothideomycetidae</taxon>
        <taxon>Mycosphaerellales</taxon>
        <taxon>Mycosphaerellaceae</taxon>
        <taxon>Cercospora</taxon>
    </lineage>
</organism>
<dbReference type="PANTHER" id="PTHR42940">
    <property type="entry name" value="ALCOHOL DEHYDROGENASE 1-RELATED"/>
    <property type="match status" value="1"/>
</dbReference>
<evidence type="ECO:0000256" key="3">
    <source>
        <dbReference type="ARBA" id="ARBA00022723"/>
    </source>
</evidence>
<dbReference type="GO" id="GO:0005737">
    <property type="term" value="C:cytoplasm"/>
    <property type="evidence" value="ECO:0007669"/>
    <property type="project" value="TreeGrafter"/>
</dbReference>
<keyword evidence="5" id="KW-0560">Oxidoreductase</keyword>
<dbReference type="FunFam" id="3.40.50.720:FF:000039">
    <property type="entry name" value="Alcohol dehydrogenase AdhP"/>
    <property type="match status" value="1"/>
</dbReference>
<dbReference type="AlphaFoldDB" id="A0A2G5HDW9"/>